<dbReference type="EMBL" id="BJHW01000003">
    <property type="protein sequence ID" value="GDY60572.1"/>
    <property type="molecule type" value="Genomic_DNA"/>
</dbReference>
<dbReference type="SUPFAM" id="SSF46785">
    <property type="entry name" value="Winged helix' DNA-binding domain"/>
    <property type="match status" value="1"/>
</dbReference>
<evidence type="ECO:0000259" key="4">
    <source>
        <dbReference type="PROSITE" id="PS50949"/>
    </source>
</evidence>
<evidence type="ECO:0000256" key="1">
    <source>
        <dbReference type="ARBA" id="ARBA00023015"/>
    </source>
</evidence>
<sequence>MGVSRATVVKAMDVLRNDGLVEARQGAGFTVVETPSLGLRASVGLAQPAWRGERPINALAFRTVRSRRSM</sequence>
<dbReference type="GO" id="GO:0003700">
    <property type="term" value="F:DNA-binding transcription factor activity"/>
    <property type="evidence" value="ECO:0007669"/>
    <property type="project" value="InterPro"/>
</dbReference>
<keyword evidence="3" id="KW-0804">Transcription</keyword>
<dbReference type="Proteomes" id="UP000301309">
    <property type="component" value="Unassembled WGS sequence"/>
</dbReference>
<accession>A0A4D4LGX6</accession>
<dbReference type="PROSITE" id="PS50949">
    <property type="entry name" value="HTH_GNTR"/>
    <property type="match status" value="1"/>
</dbReference>
<evidence type="ECO:0000313" key="6">
    <source>
        <dbReference type="Proteomes" id="UP000301309"/>
    </source>
</evidence>
<dbReference type="InterPro" id="IPR036390">
    <property type="entry name" value="WH_DNA-bd_sf"/>
</dbReference>
<protein>
    <recommendedName>
        <fullName evidence="4">HTH gntR-type domain-containing protein</fullName>
    </recommendedName>
</protein>
<comment type="caution">
    <text evidence="5">The sequence shown here is derived from an EMBL/GenBank/DDBJ whole genome shotgun (WGS) entry which is preliminary data.</text>
</comment>
<dbReference type="AlphaFoldDB" id="A0A4D4LGX6"/>
<evidence type="ECO:0000313" key="5">
    <source>
        <dbReference type="EMBL" id="GDY60572.1"/>
    </source>
</evidence>
<gene>
    <name evidence="5" type="ORF">SVIO_111950</name>
</gene>
<proteinExistence type="predicted"/>
<feature type="domain" description="HTH gntR-type" evidence="4">
    <location>
        <begin position="1"/>
        <end position="34"/>
    </location>
</feature>
<organism evidence="5 6">
    <name type="scientific">Streptomyces violaceusniger</name>
    <dbReference type="NCBI Taxonomy" id="68280"/>
    <lineage>
        <taxon>Bacteria</taxon>
        <taxon>Bacillati</taxon>
        <taxon>Actinomycetota</taxon>
        <taxon>Actinomycetes</taxon>
        <taxon>Kitasatosporales</taxon>
        <taxon>Streptomycetaceae</taxon>
        <taxon>Streptomyces</taxon>
        <taxon>Streptomyces violaceusniger group</taxon>
    </lineage>
</organism>
<evidence type="ECO:0000256" key="2">
    <source>
        <dbReference type="ARBA" id="ARBA00023125"/>
    </source>
</evidence>
<dbReference type="InterPro" id="IPR000524">
    <property type="entry name" value="Tscrpt_reg_HTH_GntR"/>
</dbReference>
<dbReference type="GO" id="GO:0003677">
    <property type="term" value="F:DNA binding"/>
    <property type="evidence" value="ECO:0007669"/>
    <property type="project" value="UniProtKB-KW"/>
</dbReference>
<dbReference type="Gene3D" id="1.10.10.10">
    <property type="entry name" value="Winged helix-like DNA-binding domain superfamily/Winged helix DNA-binding domain"/>
    <property type="match status" value="1"/>
</dbReference>
<evidence type="ECO:0000256" key="3">
    <source>
        <dbReference type="ARBA" id="ARBA00023163"/>
    </source>
</evidence>
<keyword evidence="6" id="KW-1185">Reference proteome</keyword>
<keyword evidence="2" id="KW-0238">DNA-binding</keyword>
<dbReference type="InterPro" id="IPR036388">
    <property type="entry name" value="WH-like_DNA-bd_sf"/>
</dbReference>
<name>A0A4D4LGX6_STRVO</name>
<reference evidence="5 6" key="1">
    <citation type="journal article" date="2020" name="Int. J. Syst. Evol. Microbiol.">
        <title>Reclassification of Streptomyces castelarensis and Streptomyces sporoclivatus as later heterotypic synonyms of Streptomyces antimycoticus.</title>
        <authorList>
            <person name="Komaki H."/>
            <person name="Tamura T."/>
        </authorList>
    </citation>
    <scope>NUCLEOTIDE SEQUENCE [LARGE SCALE GENOMIC DNA]</scope>
    <source>
        <strain evidence="5 6">NBRC 13459</strain>
    </source>
</reference>
<keyword evidence="1" id="KW-0805">Transcription regulation</keyword>